<keyword evidence="6 10" id="KW-0812">Transmembrane</keyword>
<evidence type="ECO:0000256" key="1">
    <source>
        <dbReference type="ARBA" id="ARBA00002254"/>
    </source>
</evidence>
<keyword evidence="11" id="KW-0969">Cilium</keyword>
<evidence type="ECO:0000256" key="5">
    <source>
        <dbReference type="ARBA" id="ARBA00022500"/>
    </source>
</evidence>
<keyword evidence="4" id="KW-1003">Cell membrane</keyword>
<evidence type="ECO:0000256" key="10">
    <source>
        <dbReference type="RuleBase" id="RU364125"/>
    </source>
</evidence>
<evidence type="ECO:0000313" key="11">
    <source>
        <dbReference type="EMBL" id="MCK7595145.1"/>
    </source>
</evidence>
<sequence>MAAKEKAAAEKPAGGGGKKLLIPVVGGVVLAAGIGAGLAWYLSGKAETPEAGAEVPAESAKAPAEAGPATYIALEPAFVVNLADPGGDRYLQVEVQLMTRKAGLEEKLGLHMPVIRNRLLLLFSQQTVDGVRTREAKEALQEQALKEVQAVLTEATGEAGVDALYFTSFVTQ</sequence>
<evidence type="ECO:0000256" key="2">
    <source>
        <dbReference type="ARBA" id="ARBA00004162"/>
    </source>
</evidence>
<dbReference type="EMBL" id="JALNMH010000014">
    <property type="protein sequence ID" value="MCK7595145.1"/>
    <property type="molecule type" value="Genomic_DNA"/>
</dbReference>
<keyword evidence="12" id="KW-1185">Reference proteome</keyword>
<keyword evidence="11" id="KW-0966">Cell projection</keyword>
<dbReference type="Proteomes" id="UP001431449">
    <property type="component" value="Unassembled WGS sequence"/>
</dbReference>
<evidence type="ECO:0000256" key="3">
    <source>
        <dbReference type="ARBA" id="ARBA00008281"/>
    </source>
</evidence>
<evidence type="ECO:0000313" key="12">
    <source>
        <dbReference type="Proteomes" id="UP001431449"/>
    </source>
</evidence>
<reference evidence="11" key="1">
    <citation type="submission" date="2022-04" db="EMBL/GenBank/DDBJ databases">
        <title>Lysobacter sp. CAU 1642 isolated from sea sand.</title>
        <authorList>
            <person name="Kim W."/>
        </authorList>
    </citation>
    <scope>NUCLEOTIDE SEQUENCE</scope>
    <source>
        <strain evidence="11">CAU 1642</strain>
    </source>
</reference>
<gene>
    <name evidence="11" type="ORF">M0G41_15870</name>
</gene>
<evidence type="ECO:0000256" key="4">
    <source>
        <dbReference type="ARBA" id="ARBA00022475"/>
    </source>
</evidence>
<evidence type="ECO:0000256" key="9">
    <source>
        <dbReference type="ARBA" id="ARBA00023136"/>
    </source>
</evidence>
<dbReference type="RefSeq" id="WP_248210911.1">
    <property type="nucleotide sequence ID" value="NZ_JALNMH010000014.1"/>
</dbReference>
<comment type="caution">
    <text evidence="11">The sequence shown here is derived from an EMBL/GenBank/DDBJ whole genome shotgun (WGS) entry which is preliminary data.</text>
</comment>
<protein>
    <recommendedName>
        <fullName evidence="10">Flagellar protein FliL</fullName>
    </recommendedName>
</protein>
<name>A0ABT0GKR4_9GAMM</name>
<keyword evidence="8 10" id="KW-1133">Transmembrane helix</keyword>
<proteinExistence type="inferred from homology"/>
<accession>A0ABT0GKR4</accession>
<comment type="function">
    <text evidence="1 10">Controls the rotational direction of flagella during chemotaxis.</text>
</comment>
<evidence type="ECO:0000256" key="7">
    <source>
        <dbReference type="ARBA" id="ARBA00022779"/>
    </source>
</evidence>
<evidence type="ECO:0000256" key="6">
    <source>
        <dbReference type="ARBA" id="ARBA00022692"/>
    </source>
</evidence>
<feature type="transmembrane region" description="Helical" evidence="10">
    <location>
        <begin position="20"/>
        <end position="42"/>
    </location>
</feature>
<keyword evidence="5 10" id="KW-0145">Chemotaxis</keyword>
<comment type="similarity">
    <text evidence="3 10">Belongs to the FliL family.</text>
</comment>
<organism evidence="11 12">
    <name type="scientific">Pseudomarimonas salicorniae</name>
    <dbReference type="NCBI Taxonomy" id="2933270"/>
    <lineage>
        <taxon>Bacteria</taxon>
        <taxon>Pseudomonadati</taxon>
        <taxon>Pseudomonadota</taxon>
        <taxon>Gammaproteobacteria</taxon>
        <taxon>Lysobacterales</taxon>
        <taxon>Lysobacteraceae</taxon>
        <taxon>Pseudomarimonas</taxon>
    </lineage>
</organism>
<keyword evidence="7 10" id="KW-0283">Flagellar rotation</keyword>
<dbReference type="PANTHER" id="PTHR35091">
    <property type="entry name" value="FLAGELLAR PROTEIN FLIL"/>
    <property type="match status" value="1"/>
</dbReference>
<comment type="subcellular location">
    <subcellularLocation>
        <location evidence="10">Cell inner membrane</location>
    </subcellularLocation>
    <subcellularLocation>
        <location evidence="2">Cell membrane</location>
        <topology evidence="2">Single-pass membrane protein</topology>
    </subcellularLocation>
</comment>
<keyword evidence="10" id="KW-0997">Cell inner membrane</keyword>
<evidence type="ECO:0000256" key="8">
    <source>
        <dbReference type="ARBA" id="ARBA00022989"/>
    </source>
</evidence>
<dbReference type="Pfam" id="PF03748">
    <property type="entry name" value="FliL"/>
    <property type="match status" value="1"/>
</dbReference>
<dbReference type="InterPro" id="IPR005503">
    <property type="entry name" value="FliL"/>
</dbReference>
<dbReference type="PANTHER" id="PTHR35091:SF2">
    <property type="entry name" value="FLAGELLAR PROTEIN FLIL"/>
    <property type="match status" value="1"/>
</dbReference>
<keyword evidence="11" id="KW-0282">Flagellum</keyword>
<keyword evidence="9 10" id="KW-0472">Membrane</keyword>